<organism evidence="4 5">
    <name type="scientific">Daldinia eschscholtzii</name>
    <dbReference type="NCBI Taxonomy" id="292717"/>
    <lineage>
        <taxon>Eukaryota</taxon>
        <taxon>Fungi</taxon>
        <taxon>Dikarya</taxon>
        <taxon>Ascomycota</taxon>
        <taxon>Pezizomycotina</taxon>
        <taxon>Sordariomycetes</taxon>
        <taxon>Xylariomycetidae</taxon>
        <taxon>Xylariales</taxon>
        <taxon>Hypoxylaceae</taxon>
        <taxon>Daldinia</taxon>
    </lineage>
</organism>
<evidence type="ECO:0000256" key="3">
    <source>
        <dbReference type="SAM" id="SignalP"/>
    </source>
</evidence>
<dbReference type="PANTHER" id="PTHR35043">
    <property type="entry name" value="TRANSCRIPTION FACTOR DOMAIN-CONTAINING PROTEIN"/>
    <property type="match status" value="1"/>
</dbReference>
<dbReference type="Proteomes" id="UP001369815">
    <property type="component" value="Unassembled WGS sequence"/>
</dbReference>
<sequence>MMVKVFKLPIKLALLLCLMTATTGQNITQPLQSEDEGLVGWQPNPAQRGTINILESCIITIIACTWTIHHPNIPSQKPKTMLGNFLHHLKWMALTVLLPEFILAQAVDEYLWVSKTWNRLKLVNAKLDKDFHSQSGILDLTFEEHRGWSKKHLYYANMGGFRINLMDDARDRNATTDVFPLTSGELIQYLKMSGPRPSQPPEALEATAGSKRLGLAKVSKLLDVIKLAIMEKIPKMTRVLETSEPSEAPELPEASETSEPVEAPISGTHVDRMVKRETLVKIIAFIQISWIILSAITRACLHRPLSQLEIMTVAFAACAIFTYLIRWNKPQNVEIWTKLPTTYKDLRELYEPHRFFNIVKGQRRNERPKDRQPYFRNDTLRPIHINRIFLPCLIIFMVLIGLLHVIAWDFSFPSDVEKIMWRVASVASAGIPLLLLMCSSLAPWFLVWIRDLIMSRDEEQRRSNETEEFMTYCHWTLIVAEREVSSDISEVKEREEAGYINKEYANSRTQQLNALQDAIKDSQKKLEASLNGPDGYHKIFTSPVLEQMISCVHMNWNRFYSSVPDEVFLSNLRELDDYLTMRGSIEQEILTSYDNNSYRTDIFPHKTAKWRRREMSDNILYIAMPLISVFYTVARLIIIAVAFSSLRAMPAGVYETTWTNYLPKWD</sequence>
<feature type="transmembrane region" description="Helical" evidence="2">
    <location>
        <begin position="619"/>
        <end position="643"/>
    </location>
</feature>
<comment type="caution">
    <text evidence="4">The sequence shown here is derived from an EMBL/GenBank/DDBJ whole genome shotgun (WGS) entry which is preliminary data.</text>
</comment>
<feature type="transmembrane region" description="Helical" evidence="2">
    <location>
        <begin position="388"/>
        <end position="407"/>
    </location>
</feature>
<feature type="signal peptide" evidence="3">
    <location>
        <begin position="1"/>
        <end position="24"/>
    </location>
</feature>
<evidence type="ECO:0000256" key="2">
    <source>
        <dbReference type="SAM" id="Phobius"/>
    </source>
</evidence>
<keyword evidence="3" id="KW-0732">Signal</keyword>
<dbReference type="PANTHER" id="PTHR35043:SF8">
    <property type="entry name" value="DUF4220 DOMAIN-CONTAINING PROTEIN"/>
    <property type="match status" value="1"/>
</dbReference>
<keyword evidence="2" id="KW-0812">Transmembrane</keyword>
<accession>A0AAX6N1D6</accession>
<keyword evidence="5" id="KW-1185">Reference proteome</keyword>
<evidence type="ECO:0000256" key="1">
    <source>
        <dbReference type="SAM" id="MobiDB-lite"/>
    </source>
</evidence>
<dbReference type="EMBL" id="JBANMG010000001">
    <property type="protein sequence ID" value="KAK6958252.1"/>
    <property type="molecule type" value="Genomic_DNA"/>
</dbReference>
<feature type="compositionally biased region" description="Low complexity" evidence="1">
    <location>
        <begin position="241"/>
        <end position="260"/>
    </location>
</feature>
<protein>
    <submittedName>
        <fullName evidence="4">Uncharacterized protein</fullName>
    </submittedName>
</protein>
<dbReference type="AlphaFoldDB" id="A0AAX6N1D6"/>
<gene>
    <name evidence="4" type="ORF">Daesc_001049</name>
</gene>
<feature type="chain" id="PRO_5043388359" evidence="3">
    <location>
        <begin position="25"/>
        <end position="666"/>
    </location>
</feature>
<evidence type="ECO:0000313" key="4">
    <source>
        <dbReference type="EMBL" id="KAK6958252.1"/>
    </source>
</evidence>
<feature type="transmembrane region" description="Helical" evidence="2">
    <location>
        <begin position="305"/>
        <end position="325"/>
    </location>
</feature>
<feature type="transmembrane region" description="Helical" evidence="2">
    <location>
        <begin position="419"/>
        <end position="446"/>
    </location>
</feature>
<feature type="region of interest" description="Disordered" evidence="1">
    <location>
        <begin position="241"/>
        <end position="265"/>
    </location>
</feature>
<name>A0AAX6N1D6_9PEZI</name>
<reference evidence="4 5" key="1">
    <citation type="journal article" date="2024" name="Front Chem Biol">
        <title>Unveiling the potential of Daldinia eschscholtzii MFLUCC 19-0629 through bioactivity and bioinformatics studies for enhanced sustainable agriculture production.</title>
        <authorList>
            <person name="Brooks S."/>
            <person name="Weaver J.A."/>
            <person name="Klomchit A."/>
            <person name="Alharthi S.A."/>
            <person name="Onlamun T."/>
            <person name="Nurani R."/>
            <person name="Vong T.K."/>
            <person name="Alberti F."/>
            <person name="Greco C."/>
        </authorList>
    </citation>
    <scope>NUCLEOTIDE SEQUENCE [LARGE SCALE GENOMIC DNA]</scope>
    <source>
        <strain evidence="4">MFLUCC 19-0629</strain>
    </source>
</reference>
<proteinExistence type="predicted"/>
<keyword evidence="2" id="KW-0472">Membrane</keyword>
<evidence type="ECO:0000313" key="5">
    <source>
        <dbReference type="Proteomes" id="UP001369815"/>
    </source>
</evidence>
<feature type="transmembrane region" description="Helical" evidence="2">
    <location>
        <begin position="279"/>
        <end position="299"/>
    </location>
</feature>
<keyword evidence="2" id="KW-1133">Transmembrane helix</keyword>